<dbReference type="InterPro" id="IPR036291">
    <property type="entry name" value="NAD(P)-bd_dom_sf"/>
</dbReference>
<comment type="caution">
    <text evidence="6">The sequence shown here is derived from an EMBL/GenBank/DDBJ whole genome shotgun (WGS) entry which is preliminary data.</text>
</comment>
<evidence type="ECO:0000313" key="6">
    <source>
        <dbReference type="EMBL" id="GHA72339.1"/>
    </source>
</evidence>
<dbReference type="Proteomes" id="UP000644020">
    <property type="component" value="Unassembled WGS sequence"/>
</dbReference>
<dbReference type="PANTHER" id="PTHR43658:SF8">
    <property type="entry name" value="17-BETA-HYDROXYSTEROID DEHYDROGENASE 14-RELATED"/>
    <property type="match status" value="1"/>
</dbReference>
<dbReference type="SUPFAM" id="SSF51735">
    <property type="entry name" value="NAD(P)-binding Rossmann-fold domains"/>
    <property type="match status" value="1"/>
</dbReference>
<feature type="region of interest" description="Disordered" evidence="4">
    <location>
        <begin position="45"/>
        <end position="65"/>
    </location>
</feature>
<dbReference type="PRINTS" id="PR00081">
    <property type="entry name" value="GDHRDH"/>
</dbReference>
<accession>A0A918SVN6</accession>
<evidence type="ECO:0000259" key="5">
    <source>
        <dbReference type="SMART" id="SM00822"/>
    </source>
</evidence>
<evidence type="ECO:0000313" key="7">
    <source>
        <dbReference type="Proteomes" id="UP000644020"/>
    </source>
</evidence>
<keyword evidence="2" id="KW-0560">Oxidoreductase</keyword>
<organism evidence="6 7">
    <name type="scientific">Streptomyces termitum</name>
    <dbReference type="NCBI Taxonomy" id="67368"/>
    <lineage>
        <taxon>Bacteria</taxon>
        <taxon>Bacillati</taxon>
        <taxon>Actinomycetota</taxon>
        <taxon>Actinomycetes</taxon>
        <taxon>Kitasatosporales</taxon>
        <taxon>Streptomycetaceae</taxon>
        <taxon>Streptomyces</taxon>
    </lineage>
</organism>
<protein>
    <submittedName>
        <fullName evidence="6">3-hydroxyacyl-CoA dehydrogenase</fullName>
    </submittedName>
</protein>
<dbReference type="RefSeq" id="WP_189975609.1">
    <property type="nucleotide sequence ID" value="NZ_BMUL01000003.1"/>
</dbReference>
<name>A0A918SVN6_9ACTN</name>
<reference evidence="6" key="1">
    <citation type="journal article" date="2014" name="Int. J. Syst. Evol. Microbiol.">
        <title>Complete genome sequence of Corynebacterium casei LMG S-19264T (=DSM 44701T), isolated from a smear-ripened cheese.</title>
        <authorList>
            <consortium name="US DOE Joint Genome Institute (JGI-PGF)"/>
            <person name="Walter F."/>
            <person name="Albersmeier A."/>
            <person name="Kalinowski J."/>
            <person name="Ruckert C."/>
        </authorList>
    </citation>
    <scope>NUCLEOTIDE SEQUENCE</scope>
    <source>
        <strain evidence="6">JCM 4518</strain>
    </source>
</reference>
<comment type="similarity">
    <text evidence="1 3">Belongs to the short-chain dehydrogenases/reductases (SDR) family.</text>
</comment>
<dbReference type="Pfam" id="PF00106">
    <property type="entry name" value="adh_short"/>
    <property type="match status" value="1"/>
</dbReference>
<evidence type="ECO:0000256" key="2">
    <source>
        <dbReference type="ARBA" id="ARBA00023002"/>
    </source>
</evidence>
<dbReference type="AlphaFoldDB" id="A0A918SVN6"/>
<keyword evidence="7" id="KW-1185">Reference proteome</keyword>
<dbReference type="GO" id="GO:0016491">
    <property type="term" value="F:oxidoreductase activity"/>
    <property type="evidence" value="ECO:0007669"/>
    <property type="project" value="UniProtKB-KW"/>
</dbReference>
<dbReference type="SMART" id="SM00822">
    <property type="entry name" value="PKS_KR"/>
    <property type="match status" value="1"/>
</dbReference>
<dbReference type="InterPro" id="IPR002347">
    <property type="entry name" value="SDR_fam"/>
</dbReference>
<dbReference type="PRINTS" id="PR00080">
    <property type="entry name" value="SDRFAMILY"/>
</dbReference>
<evidence type="ECO:0000256" key="4">
    <source>
        <dbReference type="SAM" id="MobiDB-lite"/>
    </source>
</evidence>
<dbReference type="EMBL" id="BMUL01000003">
    <property type="protein sequence ID" value="GHA72339.1"/>
    <property type="molecule type" value="Genomic_DNA"/>
</dbReference>
<dbReference type="PANTHER" id="PTHR43658">
    <property type="entry name" value="SHORT-CHAIN DEHYDROGENASE/REDUCTASE"/>
    <property type="match status" value="1"/>
</dbReference>
<evidence type="ECO:0000256" key="1">
    <source>
        <dbReference type="ARBA" id="ARBA00006484"/>
    </source>
</evidence>
<dbReference type="InterPro" id="IPR057326">
    <property type="entry name" value="KR_dom"/>
</dbReference>
<reference evidence="6" key="2">
    <citation type="submission" date="2020-09" db="EMBL/GenBank/DDBJ databases">
        <authorList>
            <person name="Sun Q."/>
            <person name="Ohkuma M."/>
        </authorList>
    </citation>
    <scope>NUCLEOTIDE SEQUENCE</scope>
    <source>
        <strain evidence="6">JCM 4518</strain>
    </source>
</reference>
<feature type="domain" description="Ketoreductase" evidence="5">
    <location>
        <begin position="5"/>
        <end position="212"/>
    </location>
</feature>
<dbReference type="InterPro" id="IPR020904">
    <property type="entry name" value="Sc_DH/Rdtase_CS"/>
</dbReference>
<evidence type="ECO:0000256" key="3">
    <source>
        <dbReference type="RuleBase" id="RU000363"/>
    </source>
</evidence>
<sequence length="275" mass="28068">MSPTTTALVTGGTSGLGLAVAARLLASGTVPVLLGRDEERGRAALESLDGRAGPESSGGRAVLESPGGRAVFVPGDVTRPDDVTAALDAAERHGTLRAVVNCAGVPHAERVVGRSGPHSLDRFAEVVTANLVGTFNVVRLAAARMAANEPAGEERGVIVNTASLAAFEGQAGQAAYAASKGGVVAMTLPLARELAGSLIRVVTVAPGFFTTPAVAAVPAAARAELDRDLVHPHRWGDPDDFAALVAHVLDNPMINGETIRVDGAVRMSSGLRRRA</sequence>
<gene>
    <name evidence="6" type="primary">fadB</name>
    <name evidence="6" type="ORF">GCM10010305_13240</name>
</gene>
<dbReference type="Gene3D" id="3.40.50.720">
    <property type="entry name" value="NAD(P)-binding Rossmann-like Domain"/>
    <property type="match status" value="1"/>
</dbReference>
<proteinExistence type="inferred from homology"/>
<dbReference type="PROSITE" id="PS00061">
    <property type="entry name" value="ADH_SHORT"/>
    <property type="match status" value="1"/>
</dbReference>